<dbReference type="InterPro" id="IPR004843">
    <property type="entry name" value="Calcineurin-like_PHP"/>
</dbReference>
<evidence type="ECO:0000259" key="1">
    <source>
        <dbReference type="Pfam" id="PF00149"/>
    </source>
</evidence>
<dbReference type="GO" id="GO:0000298">
    <property type="term" value="F:endopolyphosphatase activity"/>
    <property type="evidence" value="ECO:0007669"/>
    <property type="project" value="TreeGrafter"/>
</dbReference>
<dbReference type="Pfam" id="PF00149">
    <property type="entry name" value="Metallophos"/>
    <property type="match status" value="1"/>
</dbReference>
<dbReference type="GO" id="GO:0005737">
    <property type="term" value="C:cytoplasm"/>
    <property type="evidence" value="ECO:0007669"/>
    <property type="project" value="TreeGrafter"/>
</dbReference>
<dbReference type="GO" id="GO:0016791">
    <property type="term" value="F:phosphatase activity"/>
    <property type="evidence" value="ECO:0007669"/>
    <property type="project" value="TreeGrafter"/>
</dbReference>
<gene>
    <name evidence="2" type="primary">AVEN_102466_1</name>
    <name evidence="2" type="ORF">CDAR_223181</name>
</gene>
<comment type="caution">
    <text evidence="2">The sequence shown here is derived from an EMBL/GenBank/DDBJ whole genome shotgun (WGS) entry which is preliminary data.</text>
</comment>
<dbReference type="EMBL" id="BPLQ01001139">
    <property type="protein sequence ID" value="GIX78906.1"/>
    <property type="molecule type" value="Genomic_DNA"/>
</dbReference>
<dbReference type="InterPro" id="IPR029052">
    <property type="entry name" value="Metallo-depent_PP-like"/>
</dbReference>
<dbReference type="PANTHER" id="PTHR42850:SF4">
    <property type="entry name" value="ZINC-DEPENDENT ENDOPOLYPHOSPHATASE"/>
    <property type="match status" value="1"/>
</dbReference>
<proteinExistence type="predicted"/>
<dbReference type="Proteomes" id="UP001054837">
    <property type="component" value="Unassembled WGS sequence"/>
</dbReference>
<dbReference type="PANTHER" id="PTHR42850">
    <property type="entry name" value="METALLOPHOSPHOESTERASE"/>
    <property type="match status" value="1"/>
</dbReference>
<evidence type="ECO:0000313" key="2">
    <source>
        <dbReference type="EMBL" id="GIX78906.1"/>
    </source>
</evidence>
<dbReference type="AlphaFoldDB" id="A0AAV4N4A5"/>
<evidence type="ECO:0000313" key="3">
    <source>
        <dbReference type="Proteomes" id="UP001054837"/>
    </source>
</evidence>
<dbReference type="SUPFAM" id="SSF56300">
    <property type="entry name" value="Metallo-dependent phosphatases"/>
    <property type="match status" value="1"/>
</dbReference>
<dbReference type="InterPro" id="IPR050126">
    <property type="entry name" value="Ap4A_hydrolase"/>
</dbReference>
<accession>A0AAV4N4A5</accession>
<feature type="domain" description="Calcineurin-like phosphoesterase" evidence="1">
    <location>
        <begin position="107"/>
        <end position="292"/>
    </location>
</feature>
<sequence>MLFTNELWFNGRNSYFMLLKCKMPPYNQNPFSLTRRIPRQHLLENRMMRLLKFGVISFVLFECLITGVVSRVFQDQKCQPVTPEGHLRPSIPHKTLDEDYLNKFDEIIIIGDQHGCYDEEQLLINNHKLNDTVLKIFTGDISRKGPKNLEVIRYIKSCKSCISVRGNNDEKTLLRIWMHKHNSTYVYNPEDLWMAELTEEEVAWMRELHYSFYLPSLNARVCHGGFLPGGVPIEDNRPYTVMNIRTVIADPDCPGGWKPTREEFLDSLNAPTFPWASQWRGPEHIYFGHDHKRQLQLYPFATGVDTACVRGHYMTGYFIKGPRKGTFITQPALQQYYHGKV</sequence>
<dbReference type="GO" id="GO:0006798">
    <property type="term" value="P:polyphosphate catabolic process"/>
    <property type="evidence" value="ECO:0007669"/>
    <property type="project" value="TreeGrafter"/>
</dbReference>
<organism evidence="2 3">
    <name type="scientific">Caerostris darwini</name>
    <dbReference type="NCBI Taxonomy" id="1538125"/>
    <lineage>
        <taxon>Eukaryota</taxon>
        <taxon>Metazoa</taxon>
        <taxon>Ecdysozoa</taxon>
        <taxon>Arthropoda</taxon>
        <taxon>Chelicerata</taxon>
        <taxon>Arachnida</taxon>
        <taxon>Araneae</taxon>
        <taxon>Araneomorphae</taxon>
        <taxon>Entelegynae</taxon>
        <taxon>Araneoidea</taxon>
        <taxon>Araneidae</taxon>
        <taxon>Caerostris</taxon>
    </lineage>
</organism>
<protein>
    <submittedName>
        <fullName evidence="2">Metallophos domain-containing protein</fullName>
    </submittedName>
</protein>
<keyword evidence="3" id="KW-1185">Reference proteome</keyword>
<dbReference type="Gene3D" id="3.60.21.10">
    <property type="match status" value="1"/>
</dbReference>
<reference evidence="2 3" key="1">
    <citation type="submission" date="2021-06" db="EMBL/GenBank/DDBJ databases">
        <title>Caerostris darwini draft genome.</title>
        <authorList>
            <person name="Kono N."/>
            <person name="Arakawa K."/>
        </authorList>
    </citation>
    <scope>NUCLEOTIDE SEQUENCE [LARGE SCALE GENOMIC DNA]</scope>
</reference>
<name>A0AAV4N4A5_9ARAC</name>